<dbReference type="Proteomes" id="UP001175261">
    <property type="component" value="Unassembled WGS sequence"/>
</dbReference>
<dbReference type="InterPro" id="IPR054363">
    <property type="entry name" value="GH95_cat"/>
</dbReference>
<evidence type="ECO:0000313" key="6">
    <source>
        <dbReference type="Proteomes" id="UP001175261"/>
    </source>
</evidence>
<feature type="domain" description="Alpha fucosidase A-like C-terminal" evidence="3">
    <location>
        <begin position="734"/>
        <end position="822"/>
    </location>
</feature>
<dbReference type="Gene3D" id="2.60.40.1180">
    <property type="entry name" value="Golgi alpha-mannosidase II"/>
    <property type="match status" value="1"/>
</dbReference>
<dbReference type="InterPro" id="IPR049053">
    <property type="entry name" value="AFCA-like_C"/>
</dbReference>
<dbReference type="EMBL" id="JAPDFR010000007">
    <property type="protein sequence ID" value="KAK0384976.1"/>
    <property type="molecule type" value="Genomic_DNA"/>
</dbReference>
<evidence type="ECO:0000256" key="1">
    <source>
        <dbReference type="SAM" id="SignalP"/>
    </source>
</evidence>
<dbReference type="InterPro" id="IPR012341">
    <property type="entry name" value="6hp_glycosidase-like_sf"/>
</dbReference>
<feature type="signal peptide" evidence="1">
    <location>
        <begin position="1"/>
        <end position="19"/>
    </location>
</feature>
<feature type="domain" description="Glycosyl hydrolase family 95 catalytic" evidence="4">
    <location>
        <begin position="296"/>
        <end position="705"/>
    </location>
</feature>
<dbReference type="InterPro" id="IPR008928">
    <property type="entry name" value="6-hairpin_glycosidase_sf"/>
</dbReference>
<dbReference type="Pfam" id="PF14498">
    <property type="entry name" value="Glyco_hyd_65N_2"/>
    <property type="match status" value="1"/>
</dbReference>
<dbReference type="PIRSF" id="PIRSF007663">
    <property type="entry name" value="UCP007663"/>
    <property type="match status" value="1"/>
</dbReference>
<dbReference type="PANTHER" id="PTHR31084">
    <property type="entry name" value="ALPHA-L-FUCOSIDASE 2"/>
    <property type="match status" value="1"/>
</dbReference>
<dbReference type="Gene3D" id="2.70.98.50">
    <property type="entry name" value="putative glycoside hydrolase family protein from bacillus halodurans"/>
    <property type="match status" value="1"/>
</dbReference>
<dbReference type="Pfam" id="PF22124">
    <property type="entry name" value="Glyco_hydro_95_cat"/>
    <property type="match status" value="1"/>
</dbReference>
<name>A0AA39L578_SARSR</name>
<dbReference type="AlphaFoldDB" id="A0AA39L578"/>
<dbReference type="SUPFAM" id="SSF48208">
    <property type="entry name" value="Six-hairpin glycosidases"/>
    <property type="match status" value="1"/>
</dbReference>
<dbReference type="GO" id="GO:0005975">
    <property type="term" value="P:carbohydrate metabolic process"/>
    <property type="evidence" value="ECO:0007669"/>
    <property type="project" value="InterPro"/>
</dbReference>
<proteinExistence type="predicted"/>
<accession>A0AA39L578</accession>
<gene>
    <name evidence="5" type="ORF">NLU13_7454</name>
</gene>
<dbReference type="InterPro" id="IPR013780">
    <property type="entry name" value="Glyco_hydro_b"/>
</dbReference>
<feature type="domain" description="Glycosyl hydrolase family 95 N-terminal" evidence="2">
    <location>
        <begin position="43"/>
        <end position="278"/>
    </location>
</feature>
<comment type="caution">
    <text evidence="5">The sequence shown here is derived from an EMBL/GenBank/DDBJ whole genome shotgun (WGS) entry which is preliminary data.</text>
</comment>
<evidence type="ECO:0000313" key="5">
    <source>
        <dbReference type="EMBL" id="KAK0384976.1"/>
    </source>
</evidence>
<organism evidence="5 6">
    <name type="scientific">Sarocladium strictum</name>
    <name type="common">Black bundle disease fungus</name>
    <name type="synonym">Acremonium strictum</name>
    <dbReference type="NCBI Taxonomy" id="5046"/>
    <lineage>
        <taxon>Eukaryota</taxon>
        <taxon>Fungi</taxon>
        <taxon>Dikarya</taxon>
        <taxon>Ascomycota</taxon>
        <taxon>Pezizomycotina</taxon>
        <taxon>Sordariomycetes</taxon>
        <taxon>Hypocreomycetidae</taxon>
        <taxon>Hypocreales</taxon>
        <taxon>Sarocladiaceae</taxon>
        <taxon>Sarocladium</taxon>
    </lineage>
</organism>
<keyword evidence="1" id="KW-0732">Signal</keyword>
<dbReference type="PANTHER" id="PTHR31084:SF0">
    <property type="entry name" value="ALPHA-L-FUCOSIDASE 2"/>
    <property type="match status" value="1"/>
</dbReference>
<sequence length="830" mass="91446">MKATIAAALLGAAIGPVSAKLPPPDSASKPLRIWEKASGVGGQTFADFYPVGNGRIGAMFNGGTASESYRINENSFWSGSFIERTNPDARETVKEMQKLIANGEYFEAEELMRLGYASAPVSTRNYNTMGSFSITQTLPSTNTSSYERWLDIEESVGGVHFVSDGITFQREVIASYPDDVIAVHLTASEPGAINFRTRLDRGAWDLIALNRHVGYSQPANGDSVVMGGSTEDDNPIKWAAGVRIVAKGGKVWTTGDNARCQGADEAIVYFQAWTNYRKKDPKSAVLADLKAKGSDFRKLREAHVTDYQKYFKRMSINLGESTDEQKSKTTPQRMTSVDVGSFDPDLTELIFQLGRYMLISTSRPGDKSLPPNLQGVWNDVQDPPWGGKYTLNINLQMNYWPSLTLGLSDLVEPLNNLLKTMTEKGRKVAKDMYNAQGTVTHHNTDMWGDSAPQDNYFAATVWNMAGPWMATHLIEHYRFTGDKKLLKEMYPVLKANAEFILGFVTEHDGYMVTNPSSSPENTFYDPSDRSHVVAVTLGPTIDNALITELFDFMPDAHEALGISDDRFLQQLANLKARLPPLRTNQYGGLAEWFYDYEENNPGQGHVSHMITQYPFNHVTSANDTLFNATKTTLQRRLGNGGGDCGWPRIWTIALAGRMFLPDIQDSRMTTTLNECSYNRTLLNIGGVAPFQADANYGIPAAIIEAFLQSHEVVRWNEEDELVPATNSDKDKITLIRLLPSVPQNWLSRGGGSFSGVSARGGFTVSASWDSNGNLRTCTIRSELGNDAVVTIGRNVVGSDKGAKLRVAGKSASRFVHISGKKGTETEVKAE</sequence>
<feature type="chain" id="PRO_5041254168" description="Glycosyl hydrolase family 95 N-terminal domain-containing protein" evidence="1">
    <location>
        <begin position="20"/>
        <end position="830"/>
    </location>
</feature>
<dbReference type="InterPro" id="IPR016518">
    <property type="entry name" value="Alpha-L-fucosidase"/>
</dbReference>
<evidence type="ECO:0000259" key="4">
    <source>
        <dbReference type="Pfam" id="PF22124"/>
    </source>
</evidence>
<evidence type="ECO:0000259" key="3">
    <source>
        <dbReference type="Pfam" id="PF21307"/>
    </source>
</evidence>
<keyword evidence="6" id="KW-1185">Reference proteome</keyword>
<dbReference type="GO" id="GO:0004560">
    <property type="term" value="F:alpha-L-fucosidase activity"/>
    <property type="evidence" value="ECO:0007669"/>
    <property type="project" value="InterPro"/>
</dbReference>
<dbReference type="Gene3D" id="1.50.10.10">
    <property type="match status" value="1"/>
</dbReference>
<evidence type="ECO:0000259" key="2">
    <source>
        <dbReference type="Pfam" id="PF14498"/>
    </source>
</evidence>
<protein>
    <recommendedName>
        <fullName evidence="7">Glycosyl hydrolase family 95 N-terminal domain-containing protein</fullName>
    </recommendedName>
</protein>
<dbReference type="InterPro" id="IPR027414">
    <property type="entry name" value="GH95_N_dom"/>
</dbReference>
<evidence type="ECO:0008006" key="7">
    <source>
        <dbReference type="Google" id="ProtNLM"/>
    </source>
</evidence>
<dbReference type="Pfam" id="PF21307">
    <property type="entry name" value="Glyco_hydro_95_C"/>
    <property type="match status" value="1"/>
</dbReference>
<reference evidence="5" key="1">
    <citation type="submission" date="2022-10" db="EMBL/GenBank/DDBJ databases">
        <title>Determination and structural analysis of whole genome sequence of Sarocladium strictum F4-1.</title>
        <authorList>
            <person name="Hu L."/>
            <person name="Jiang Y."/>
        </authorList>
    </citation>
    <scope>NUCLEOTIDE SEQUENCE</scope>
    <source>
        <strain evidence="5">F4-1</strain>
    </source>
</reference>